<dbReference type="InterPro" id="IPR036259">
    <property type="entry name" value="MFS_trans_sf"/>
</dbReference>
<dbReference type="GO" id="GO:0016020">
    <property type="term" value="C:membrane"/>
    <property type="evidence" value="ECO:0007669"/>
    <property type="project" value="UniProtKB-SubCell"/>
</dbReference>
<keyword evidence="8" id="KW-1185">Reference proteome</keyword>
<feature type="transmembrane region" description="Helical" evidence="6">
    <location>
        <begin position="224"/>
        <end position="246"/>
    </location>
</feature>
<evidence type="ECO:0000313" key="7">
    <source>
        <dbReference type="EMBL" id="EMR70827.1"/>
    </source>
</evidence>
<organism evidence="7 8">
    <name type="scientific">Eutypa lata (strain UCR-EL1)</name>
    <name type="common">Grapevine dieback disease fungus</name>
    <name type="synonym">Eutypa armeniacae</name>
    <dbReference type="NCBI Taxonomy" id="1287681"/>
    <lineage>
        <taxon>Eukaryota</taxon>
        <taxon>Fungi</taxon>
        <taxon>Dikarya</taxon>
        <taxon>Ascomycota</taxon>
        <taxon>Pezizomycotina</taxon>
        <taxon>Sordariomycetes</taxon>
        <taxon>Xylariomycetidae</taxon>
        <taxon>Xylariales</taxon>
        <taxon>Diatrypaceae</taxon>
        <taxon>Eutypa</taxon>
    </lineage>
</organism>
<evidence type="ECO:0000313" key="8">
    <source>
        <dbReference type="Proteomes" id="UP000012174"/>
    </source>
</evidence>
<proteinExistence type="predicted"/>
<gene>
    <name evidence="7" type="ORF">UCREL1_2133</name>
</gene>
<evidence type="ECO:0000256" key="1">
    <source>
        <dbReference type="ARBA" id="ARBA00004141"/>
    </source>
</evidence>
<keyword evidence="4 6" id="KW-1133">Transmembrane helix</keyword>
<keyword evidence="3 6" id="KW-0812">Transmembrane</keyword>
<keyword evidence="5 6" id="KW-0472">Membrane</keyword>
<evidence type="ECO:0000256" key="3">
    <source>
        <dbReference type="ARBA" id="ARBA00022692"/>
    </source>
</evidence>
<sequence length="260" mass="28148">MDSQGGVGIAFLGYIVFPDVPSRKKPRFLAASEQAFAQKRLAGITVPPQLHASLDIFKRVFSRWHWYAFVLAWTLMDQNFLPGAQPFSLYLKAKDDLYSIVQINTLPTITTAISIVAAFFCGIIADKTGRFWLPSVVITIPVLVGISLLVAWDVGESGRLAGFMLTGFEGAISPLTMSWATVTMAGDAEERAVVTASMNAIGQAIMAGTQVVQYPATGAPNFHAGFSSALATTVGQLIIIGIILFLSHRDRKREHKSIEG</sequence>
<feature type="transmembrane region" description="Helical" evidence="6">
    <location>
        <begin position="131"/>
        <end position="152"/>
    </location>
</feature>
<name>M7T2M9_EUTLA</name>
<evidence type="ECO:0000256" key="4">
    <source>
        <dbReference type="ARBA" id="ARBA00022989"/>
    </source>
</evidence>
<dbReference type="HOGENOM" id="CLU_001265_4_3_1"/>
<evidence type="ECO:0000256" key="2">
    <source>
        <dbReference type="ARBA" id="ARBA00022448"/>
    </source>
</evidence>
<protein>
    <submittedName>
        <fullName evidence="7">Putative major facilitator superfamily transporter protein</fullName>
    </submittedName>
</protein>
<dbReference type="SUPFAM" id="SSF103473">
    <property type="entry name" value="MFS general substrate transporter"/>
    <property type="match status" value="1"/>
</dbReference>
<dbReference type="KEGG" id="ela:UCREL1_2133"/>
<reference evidence="8" key="1">
    <citation type="journal article" date="2013" name="Genome Announc.">
        <title>Draft genome sequence of the grapevine dieback fungus Eutypa lata UCR-EL1.</title>
        <authorList>
            <person name="Blanco-Ulate B."/>
            <person name="Rolshausen P.E."/>
            <person name="Cantu D."/>
        </authorList>
    </citation>
    <scope>NUCLEOTIDE SEQUENCE [LARGE SCALE GENOMIC DNA]</scope>
    <source>
        <strain evidence="8">UCR-EL1</strain>
    </source>
</reference>
<dbReference type="PANTHER" id="PTHR43791">
    <property type="entry name" value="PERMEASE-RELATED"/>
    <property type="match status" value="1"/>
</dbReference>
<dbReference type="Gene3D" id="1.20.1250.20">
    <property type="entry name" value="MFS general substrate transporter like domains"/>
    <property type="match status" value="1"/>
</dbReference>
<evidence type="ECO:0000256" key="5">
    <source>
        <dbReference type="ARBA" id="ARBA00023136"/>
    </source>
</evidence>
<feature type="transmembrane region" description="Helical" evidence="6">
    <location>
        <begin position="101"/>
        <end position="124"/>
    </location>
</feature>
<evidence type="ECO:0000256" key="6">
    <source>
        <dbReference type="SAM" id="Phobius"/>
    </source>
</evidence>
<dbReference type="AlphaFoldDB" id="M7T2M9"/>
<dbReference type="GO" id="GO:0022857">
    <property type="term" value="F:transmembrane transporter activity"/>
    <property type="evidence" value="ECO:0007669"/>
    <property type="project" value="InterPro"/>
</dbReference>
<dbReference type="InterPro" id="IPR011701">
    <property type="entry name" value="MFS"/>
</dbReference>
<comment type="subcellular location">
    <subcellularLocation>
        <location evidence="1">Membrane</location>
        <topology evidence="1">Multi-pass membrane protein</topology>
    </subcellularLocation>
</comment>
<dbReference type="EMBL" id="KB705773">
    <property type="protein sequence ID" value="EMR70827.1"/>
    <property type="molecule type" value="Genomic_DNA"/>
</dbReference>
<keyword evidence="2" id="KW-0813">Transport</keyword>
<feature type="transmembrane region" description="Helical" evidence="6">
    <location>
        <begin position="64"/>
        <end position="81"/>
    </location>
</feature>
<dbReference type="OMA" id="GNQTHEA"/>
<dbReference type="eggNOG" id="KOG2533">
    <property type="taxonomic scope" value="Eukaryota"/>
</dbReference>
<accession>M7T2M9</accession>
<dbReference type="PANTHER" id="PTHR43791:SF36">
    <property type="entry name" value="TRANSPORTER, PUTATIVE (AFU_ORTHOLOGUE AFUA_6G08340)-RELATED"/>
    <property type="match status" value="1"/>
</dbReference>
<dbReference type="Pfam" id="PF07690">
    <property type="entry name" value="MFS_1"/>
    <property type="match status" value="1"/>
</dbReference>
<dbReference type="OrthoDB" id="6132182at2759"/>
<dbReference type="Proteomes" id="UP000012174">
    <property type="component" value="Unassembled WGS sequence"/>
</dbReference>